<protein>
    <submittedName>
        <fullName evidence="7">DMT family transporter</fullName>
    </submittedName>
</protein>
<reference evidence="7 8" key="1">
    <citation type="submission" date="2024-03" db="EMBL/GenBank/DDBJ databases">
        <title>Novel species of the genus Variovorax.</title>
        <authorList>
            <person name="Liu Q."/>
            <person name="Xin Y.-H."/>
        </authorList>
    </citation>
    <scope>NUCLEOTIDE SEQUENCE [LARGE SCALE GENOMIC DNA]</scope>
    <source>
        <strain evidence="7 8">KACC 18501</strain>
    </source>
</reference>
<feature type="transmembrane region" description="Helical" evidence="5">
    <location>
        <begin position="87"/>
        <end position="108"/>
    </location>
</feature>
<dbReference type="Pfam" id="PF00892">
    <property type="entry name" value="EamA"/>
    <property type="match status" value="1"/>
</dbReference>
<evidence type="ECO:0000313" key="7">
    <source>
        <dbReference type="EMBL" id="MEJ8826172.1"/>
    </source>
</evidence>
<dbReference type="SUPFAM" id="SSF103481">
    <property type="entry name" value="Multidrug resistance efflux transporter EmrE"/>
    <property type="match status" value="2"/>
</dbReference>
<dbReference type="Proteomes" id="UP001363010">
    <property type="component" value="Unassembled WGS sequence"/>
</dbReference>
<dbReference type="RefSeq" id="WP_340367211.1">
    <property type="nucleotide sequence ID" value="NZ_JBBKZV010000030.1"/>
</dbReference>
<keyword evidence="8" id="KW-1185">Reference proteome</keyword>
<evidence type="ECO:0000256" key="3">
    <source>
        <dbReference type="ARBA" id="ARBA00022989"/>
    </source>
</evidence>
<sequence>MYSVAWMLLATSSFTLMAFIIKLQSPKFSVADILFLRSTSSIAFVLGLNLFFRFRLRTRVFSVHARRSICGLVSMSTWYYTLGVLPMGVSVTLNYMSPLFLGLILYWVGGQQSRPTRSELAFVLLGFFGVLIMLNPFGSTLGASDVLPVLLGVAAAFVAALAFKDVRALKNAGENEWQMVFYFSMTAALFSFPLTSLARLEFTAQPVGYVLLGVAGIFGALGQFGVSKAFGSGSQIVSASLQYLSVVFSLLLSWLVLDERVSIAQVSGIALITCAAVMTIAASQRRVAQA</sequence>
<dbReference type="InterPro" id="IPR000620">
    <property type="entry name" value="EamA_dom"/>
</dbReference>
<feature type="transmembrane region" description="Helical" evidence="5">
    <location>
        <begin position="149"/>
        <end position="167"/>
    </location>
</feature>
<evidence type="ECO:0000313" key="8">
    <source>
        <dbReference type="Proteomes" id="UP001363010"/>
    </source>
</evidence>
<dbReference type="PANTHER" id="PTHR22911">
    <property type="entry name" value="ACYL-MALONYL CONDENSING ENZYME-RELATED"/>
    <property type="match status" value="1"/>
</dbReference>
<comment type="caution">
    <text evidence="7">The sequence shown here is derived from an EMBL/GenBank/DDBJ whole genome shotgun (WGS) entry which is preliminary data.</text>
</comment>
<feature type="transmembrane region" description="Helical" evidence="5">
    <location>
        <begin position="263"/>
        <end position="282"/>
    </location>
</feature>
<dbReference type="InterPro" id="IPR037185">
    <property type="entry name" value="EmrE-like"/>
</dbReference>
<evidence type="ECO:0000256" key="2">
    <source>
        <dbReference type="ARBA" id="ARBA00022692"/>
    </source>
</evidence>
<evidence type="ECO:0000259" key="6">
    <source>
        <dbReference type="Pfam" id="PF00892"/>
    </source>
</evidence>
<evidence type="ECO:0000256" key="4">
    <source>
        <dbReference type="ARBA" id="ARBA00023136"/>
    </source>
</evidence>
<evidence type="ECO:0000256" key="5">
    <source>
        <dbReference type="SAM" id="Phobius"/>
    </source>
</evidence>
<accession>A0ABU8W7Z7</accession>
<feature type="transmembrane region" description="Helical" evidence="5">
    <location>
        <begin position="34"/>
        <end position="52"/>
    </location>
</feature>
<evidence type="ECO:0000256" key="1">
    <source>
        <dbReference type="ARBA" id="ARBA00004141"/>
    </source>
</evidence>
<name>A0ABU8W7Z7_9BURK</name>
<feature type="transmembrane region" description="Helical" evidence="5">
    <location>
        <begin position="179"/>
        <end position="200"/>
    </location>
</feature>
<feature type="transmembrane region" description="Helical" evidence="5">
    <location>
        <begin position="120"/>
        <end position="137"/>
    </location>
</feature>
<comment type="subcellular location">
    <subcellularLocation>
        <location evidence="1">Membrane</location>
        <topology evidence="1">Multi-pass membrane protein</topology>
    </subcellularLocation>
</comment>
<proteinExistence type="predicted"/>
<dbReference type="EMBL" id="JBBKZV010000030">
    <property type="protein sequence ID" value="MEJ8826172.1"/>
    <property type="molecule type" value="Genomic_DNA"/>
</dbReference>
<feature type="domain" description="EamA" evidence="6">
    <location>
        <begin position="149"/>
        <end position="280"/>
    </location>
</feature>
<keyword evidence="4 5" id="KW-0472">Membrane</keyword>
<feature type="transmembrane region" description="Helical" evidence="5">
    <location>
        <begin position="236"/>
        <end position="257"/>
    </location>
</feature>
<gene>
    <name evidence="7" type="ORF">WKW80_29800</name>
</gene>
<feature type="transmembrane region" description="Helical" evidence="5">
    <location>
        <begin position="206"/>
        <end position="224"/>
    </location>
</feature>
<keyword evidence="2 5" id="KW-0812">Transmembrane</keyword>
<dbReference type="PANTHER" id="PTHR22911:SF6">
    <property type="entry name" value="SOLUTE CARRIER FAMILY 35 MEMBER G1"/>
    <property type="match status" value="1"/>
</dbReference>
<keyword evidence="3 5" id="KW-1133">Transmembrane helix</keyword>
<organism evidence="7 8">
    <name type="scientific">Variovorax humicola</name>
    <dbReference type="NCBI Taxonomy" id="1769758"/>
    <lineage>
        <taxon>Bacteria</taxon>
        <taxon>Pseudomonadati</taxon>
        <taxon>Pseudomonadota</taxon>
        <taxon>Betaproteobacteria</taxon>
        <taxon>Burkholderiales</taxon>
        <taxon>Comamonadaceae</taxon>
        <taxon>Variovorax</taxon>
    </lineage>
</organism>